<proteinExistence type="predicted"/>
<comment type="caution">
    <text evidence="1">The sequence shown here is derived from an EMBL/GenBank/DDBJ whole genome shotgun (WGS) entry which is preliminary data.</text>
</comment>
<keyword evidence="2" id="KW-1185">Reference proteome</keyword>
<evidence type="ECO:0000313" key="1">
    <source>
        <dbReference type="EMBL" id="KAG7166433.1"/>
    </source>
</evidence>
<dbReference type="EMBL" id="JAHLQT010022531">
    <property type="protein sequence ID" value="KAG7166433.1"/>
    <property type="molecule type" value="Genomic_DNA"/>
</dbReference>
<sequence>MERKPSIETSQDDTVVSQFGKLIHGTKSDHVGCLEGLVPPDVNTDTPVTNVMILDGAAIVHLLQPGSAKIFSDYAMHVFLPYIESQLQKAFRVEVVWDEYLPHSIKAGTRQRRGKGVRRRVEAIGFIPRNWQEFLRLDENRSEPFSFLAVRVVSMSTEKRVISSHYATVLFTQHKDASGNHVTMKRQSQE</sequence>
<gene>
    <name evidence="1" type="ORF">Hamer_G005533</name>
</gene>
<evidence type="ECO:0000313" key="2">
    <source>
        <dbReference type="Proteomes" id="UP000747542"/>
    </source>
</evidence>
<name>A0A8J5MWH4_HOMAM</name>
<dbReference type="AlphaFoldDB" id="A0A8J5MWH4"/>
<organism evidence="1 2">
    <name type="scientific">Homarus americanus</name>
    <name type="common">American lobster</name>
    <dbReference type="NCBI Taxonomy" id="6706"/>
    <lineage>
        <taxon>Eukaryota</taxon>
        <taxon>Metazoa</taxon>
        <taxon>Ecdysozoa</taxon>
        <taxon>Arthropoda</taxon>
        <taxon>Crustacea</taxon>
        <taxon>Multicrustacea</taxon>
        <taxon>Malacostraca</taxon>
        <taxon>Eumalacostraca</taxon>
        <taxon>Eucarida</taxon>
        <taxon>Decapoda</taxon>
        <taxon>Pleocyemata</taxon>
        <taxon>Astacidea</taxon>
        <taxon>Nephropoidea</taxon>
        <taxon>Nephropidae</taxon>
        <taxon>Homarus</taxon>
    </lineage>
</organism>
<accession>A0A8J5MWH4</accession>
<reference evidence="1" key="1">
    <citation type="journal article" date="2021" name="Sci. Adv.">
        <title>The American lobster genome reveals insights on longevity, neural, and immune adaptations.</title>
        <authorList>
            <person name="Polinski J.M."/>
            <person name="Zimin A.V."/>
            <person name="Clark K.F."/>
            <person name="Kohn A.B."/>
            <person name="Sadowski N."/>
            <person name="Timp W."/>
            <person name="Ptitsyn A."/>
            <person name="Khanna P."/>
            <person name="Romanova D.Y."/>
            <person name="Williams P."/>
            <person name="Greenwood S.J."/>
            <person name="Moroz L.L."/>
            <person name="Walt D.R."/>
            <person name="Bodnar A.G."/>
        </authorList>
    </citation>
    <scope>NUCLEOTIDE SEQUENCE</scope>
    <source>
        <strain evidence="1">GMGI-L3</strain>
    </source>
</reference>
<protein>
    <submittedName>
        <fullName evidence="1">Uncharacterized protein</fullName>
    </submittedName>
</protein>
<dbReference type="Proteomes" id="UP000747542">
    <property type="component" value="Unassembled WGS sequence"/>
</dbReference>